<dbReference type="InterPro" id="IPR036812">
    <property type="entry name" value="NAD(P)_OxRdtase_dom_sf"/>
</dbReference>
<dbReference type="InterPro" id="IPR050791">
    <property type="entry name" value="Aldo-Keto_reductase"/>
</dbReference>
<proteinExistence type="predicted"/>
<feature type="domain" description="NADP-dependent oxidoreductase" evidence="2">
    <location>
        <begin position="16"/>
        <end position="306"/>
    </location>
</feature>
<dbReference type="Gene3D" id="3.20.20.100">
    <property type="entry name" value="NADP-dependent oxidoreductase domain"/>
    <property type="match status" value="1"/>
</dbReference>
<dbReference type="InterPro" id="IPR020471">
    <property type="entry name" value="AKR"/>
</dbReference>
<organism evidence="3 4">
    <name type="scientific">Actinomadura vinacea</name>
    <dbReference type="NCBI Taxonomy" id="115336"/>
    <lineage>
        <taxon>Bacteria</taxon>
        <taxon>Bacillati</taxon>
        <taxon>Actinomycetota</taxon>
        <taxon>Actinomycetes</taxon>
        <taxon>Streptosporangiales</taxon>
        <taxon>Thermomonosporaceae</taxon>
        <taxon>Actinomadura</taxon>
    </lineage>
</organism>
<dbReference type="PANTHER" id="PTHR43625:SF40">
    <property type="entry name" value="ALDO-KETO REDUCTASE YAKC [NADP(+)]"/>
    <property type="match status" value="1"/>
</dbReference>
<dbReference type="EMBL" id="BAAARW010000024">
    <property type="protein sequence ID" value="GAA2439260.1"/>
    <property type="molecule type" value="Genomic_DNA"/>
</dbReference>
<name>A0ABN3JSV4_9ACTN</name>
<dbReference type="PANTHER" id="PTHR43625">
    <property type="entry name" value="AFLATOXIN B1 ALDEHYDE REDUCTASE"/>
    <property type="match status" value="1"/>
</dbReference>
<sequence length="327" mass="34470">MRYRTLGESGPQASVLGFGAMTLAPGIYGDVRDGDAAATLLAAVDAGVTFVDTADIYGAGVSESLIGRVLGGRRDEIVLATKFGGDQDENGILIPGLGRPEYVRRALEASLTRLRTDHVDLYYLHRLDPTTPIEDTAGVLAELVREGKIGGYGLSEVSASTVRKAHAVHPVRALQTEYSPFQRGPEEELLPVCEELGIAFVAYSPLGRGILGGQVRGAADLGEADWRLGNPRFQGENLARNVSIADAIAELAAGHGVTTAQLVLAWLIDRGTFPIPGTRKAANARDNAAAADLKFDAPVFERLEELVPPGAAAGAQGDAAYLNNIET</sequence>
<evidence type="ECO:0000256" key="1">
    <source>
        <dbReference type="ARBA" id="ARBA00023002"/>
    </source>
</evidence>
<evidence type="ECO:0000259" key="2">
    <source>
        <dbReference type="Pfam" id="PF00248"/>
    </source>
</evidence>
<keyword evidence="1" id="KW-0560">Oxidoreductase</keyword>
<evidence type="ECO:0000313" key="3">
    <source>
        <dbReference type="EMBL" id="GAA2439260.1"/>
    </source>
</evidence>
<evidence type="ECO:0000313" key="4">
    <source>
        <dbReference type="Proteomes" id="UP001501231"/>
    </source>
</evidence>
<reference evidence="3 4" key="1">
    <citation type="journal article" date="2019" name="Int. J. Syst. Evol. Microbiol.">
        <title>The Global Catalogue of Microorganisms (GCM) 10K type strain sequencing project: providing services to taxonomists for standard genome sequencing and annotation.</title>
        <authorList>
            <consortium name="The Broad Institute Genomics Platform"/>
            <consortium name="The Broad Institute Genome Sequencing Center for Infectious Disease"/>
            <person name="Wu L."/>
            <person name="Ma J."/>
        </authorList>
    </citation>
    <scope>NUCLEOTIDE SEQUENCE [LARGE SCALE GENOMIC DNA]</scope>
    <source>
        <strain evidence="3 4">JCM 3325</strain>
    </source>
</reference>
<keyword evidence="4" id="KW-1185">Reference proteome</keyword>
<dbReference type="PRINTS" id="PR00069">
    <property type="entry name" value="ALDKETRDTASE"/>
</dbReference>
<dbReference type="RefSeq" id="WP_344593914.1">
    <property type="nucleotide sequence ID" value="NZ_BAAARW010000024.1"/>
</dbReference>
<gene>
    <name evidence="3" type="ORF">GCM10010191_63240</name>
</gene>
<comment type="caution">
    <text evidence="3">The sequence shown here is derived from an EMBL/GenBank/DDBJ whole genome shotgun (WGS) entry which is preliminary data.</text>
</comment>
<dbReference type="SUPFAM" id="SSF51430">
    <property type="entry name" value="NAD(P)-linked oxidoreductase"/>
    <property type="match status" value="1"/>
</dbReference>
<accession>A0ABN3JSV4</accession>
<protein>
    <submittedName>
        <fullName evidence="3">Aldo/keto reductase</fullName>
    </submittedName>
</protein>
<dbReference type="Pfam" id="PF00248">
    <property type="entry name" value="Aldo_ket_red"/>
    <property type="match status" value="1"/>
</dbReference>
<dbReference type="InterPro" id="IPR023210">
    <property type="entry name" value="NADP_OxRdtase_dom"/>
</dbReference>
<dbReference type="Proteomes" id="UP001501231">
    <property type="component" value="Unassembled WGS sequence"/>
</dbReference>